<protein>
    <recommendedName>
        <fullName evidence="2">Tail tube protein</fullName>
    </recommendedName>
</protein>
<gene>
    <name evidence="1" type="ORF">UFOVP629_9</name>
</gene>
<dbReference type="EMBL" id="LR796612">
    <property type="protein sequence ID" value="CAB4154218.1"/>
    <property type="molecule type" value="Genomic_DNA"/>
</dbReference>
<name>A0A6J5NB17_9CAUD</name>
<accession>A0A6J5NB17</accession>
<dbReference type="NCBIfam" id="TIGR02241">
    <property type="entry name" value="conserved hypothetical phage tail region protein"/>
    <property type="match status" value="1"/>
</dbReference>
<dbReference type="Pfam" id="PF06841">
    <property type="entry name" value="Phage_T4_gp19"/>
    <property type="match status" value="1"/>
</dbReference>
<reference evidence="1" key="1">
    <citation type="submission" date="2020-04" db="EMBL/GenBank/DDBJ databases">
        <authorList>
            <person name="Chiriac C."/>
            <person name="Salcher M."/>
            <person name="Ghai R."/>
            <person name="Kavagutti S V."/>
        </authorList>
    </citation>
    <scope>NUCLEOTIDE SEQUENCE</scope>
</reference>
<proteinExistence type="predicted"/>
<sequence>MARSTTTDPIRNFKFQVTINATGGLATYTTGLGSIGFAAMSGLSVNNEMVGYREGGMNTHPHKFIGQSDFAPVTFSRGVFSKQDQLYKWQQFLHSWNQASGGSTSGANDYRCDILVKVFDHPVSSGSYSTPGDVNGNSGSVGDARFGFKLFNCFPGTYSLNDLNAGDSGIMVQQMTLNHEGFVIAWNKEDVAALSTI</sequence>
<dbReference type="PANTHER" id="PTHR38009">
    <property type="entry name" value="CONSERVED HYPOTHETICAL PHAGE TAIL PROTEIN"/>
    <property type="match status" value="1"/>
</dbReference>
<dbReference type="InterPro" id="IPR011747">
    <property type="entry name" value="CHP02241"/>
</dbReference>
<evidence type="ECO:0008006" key="2">
    <source>
        <dbReference type="Google" id="ProtNLM"/>
    </source>
</evidence>
<dbReference type="InterPro" id="IPR010667">
    <property type="entry name" value="Phage_T4_Gp19"/>
</dbReference>
<dbReference type="PANTHER" id="PTHR38009:SF1">
    <property type="entry name" value="CONSERVED HYPOTHETICAL PHAGE TAIL PROTEIN"/>
    <property type="match status" value="1"/>
</dbReference>
<dbReference type="GO" id="GO:0005198">
    <property type="term" value="F:structural molecule activity"/>
    <property type="evidence" value="ECO:0007669"/>
    <property type="project" value="InterPro"/>
</dbReference>
<organism evidence="1">
    <name type="scientific">uncultured Caudovirales phage</name>
    <dbReference type="NCBI Taxonomy" id="2100421"/>
    <lineage>
        <taxon>Viruses</taxon>
        <taxon>Duplodnaviria</taxon>
        <taxon>Heunggongvirae</taxon>
        <taxon>Uroviricota</taxon>
        <taxon>Caudoviricetes</taxon>
        <taxon>Peduoviridae</taxon>
        <taxon>Maltschvirus</taxon>
        <taxon>Maltschvirus maltsch</taxon>
    </lineage>
</organism>
<evidence type="ECO:0000313" key="1">
    <source>
        <dbReference type="EMBL" id="CAB4154218.1"/>
    </source>
</evidence>